<dbReference type="SUPFAM" id="SSF55920">
    <property type="entry name" value="Creatinase/aminopeptidase"/>
    <property type="match status" value="1"/>
</dbReference>
<proteinExistence type="predicted"/>
<feature type="domain" description="Peptidase M24" evidence="1">
    <location>
        <begin position="164"/>
        <end position="374"/>
    </location>
</feature>
<dbReference type="GO" id="GO:0004177">
    <property type="term" value="F:aminopeptidase activity"/>
    <property type="evidence" value="ECO:0007669"/>
    <property type="project" value="UniProtKB-KW"/>
</dbReference>
<dbReference type="Pfam" id="PF00557">
    <property type="entry name" value="Peptidase_M24"/>
    <property type="match status" value="1"/>
</dbReference>
<dbReference type="Proteomes" id="UP000254134">
    <property type="component" value="Unassembled WGS sequence"/>
</dbReference>
<evidence type="ECO:0000259" key="1">
    <source>
        <dbReference type="Pfam" id="PF00557"/>
    </source>
</evidence>
<reference evidence="3" key="2">
    <citation type="journal article" date="2019" name="MicrobiologyOpen">
        <title>High-quality draft genome sequence of Gaiella occulta isolated from a 150 meter deep mineral water borehole and comparison with the genome sequences of other deep-branching lineages of the phylum Actinobacteria.</title>
        <authorList>
            <person name="Severino R."/>
            <person name="Froufe H.J.C."/>
            <person name="Barroso C."/>
            <person name="Albuquerque L."/>
            <person name="Lobo-da-Cunha A."/>
            <person name="da Costa M.S."/>
            <person name="Egas C."/>
        </authorList>
    </citation>
    <scope>NUCLEOTIDE SEQUENCE [LARGE SCALE GENOMIC DNA]</scope>
    <source>
        <strain evidence="3">F2-233</strain>
    </source>
</reference>
<dbReference type="PANTHER" id="PTHR46112">
    <property type="entry name" value="AMINOPEPTIDASE"/>
    <property type="match status" value="1"/>
</dbReference>
<keyword evidence="3" id="KW-1185">Reference proteome</keyword>
<dbReference type="Gene3D" id="3.90.230.10">
    <property type="entry name" value="Creatinase/methionine aminopeptidase superfamily"/>
    <property type="match status" value="1"/>
</dbReference>
<dbReference type="PANTHER" id="PTHR46112:SF2">
    <property type="entry name" value="XAA-PRO AMINOPEPTIDASE P-RELATED"/>
    <property type="match status" value="1"/>
</dbReference>
<dbReference type="EMBL" id="QQZY01000006">
    <property type="protein sequence ID" value="RDI73754.1"/>
    <property type="molecule type" value="Genomic_DNA"/>
</dbReference>
<evidence type="ECO:0000313" key="3">
    <source>
        <dbReference type="Proteomes" id="UP000254134"/>
    </source>
</evidence>
<dbReference type="InterPro" id="IPR029149">
    <property type="entry name" value="Creatin/AminoP/Spt16_N"/>
</dbReference>
<dbReference type="Gene3D" id="3.40.350.10">
    <property type="entry name" value="Creatinase/prolidase N-terminal domain"/>
    <property type="match status" value="1"/>
</dbReference>
<dbReference type="SUPFAM" id="SSF53092">
    <property type="entry name" value="Creatinase/prolidase N-terminal domain"/>
    <property type="match status" value="1"/>
</dbReference>
<name>A0A7M2YV63_9ACTN</name>
<keyword evidence="2" id="KW-0378">Hydrolase</keyword>
<gene>
    <name evidence="2" type="ORF">Gocc_2318</name>
</gene>
<sequence>MERIEQLQRGMAELGVDALFLRLPENVMLAAGWWVQIPGLGIAVVPREGRPALLIPEYEAHELSDRWTGDTLTFPAIRFDGPGAATEIPRLLGEFVADRELQGAAVGYEGSFESIAPAQIDGEPNMIGIPTLDLIRSAFGTQQLVDATGLLERVKAVKTEYDLERLRITNEVAMIGLNAFKEHALPGRSEAEIAAEVGRAIVAEGHGYRGARVVRCYPTVWSGRETATGWQYFRSRNRAVERDDVVMIELGTVVDGYWADHTRTVVAGTATQRQRDAMAAVLAAQDAAFAAAVPGATGDTVDRAARETCAAAGFEQFPHHTGHGVGFRYHEAMPWLTKGSEQAVAANMVIVAEPGIYADGLGGFRSEDDAFVTATGAVRLAETSYGLD</sequence>
<dbReference type="InterPro" id="IPR036005">
    <property type="entry name" value="Creatinase/aminopeptidase-like"/>
</dbReference>
<dbReference type="InterPro" id="IPR000994">
    <property type="entry name" value="Pept_M24"/>
</dbReference>
<keyword evidence="2" id="KW-0031">Aminopeptidase</keyword>
<dbReference type="OrthoDB" id="9806388at2"/>
<dbReference type="RefSeq" id="WP_114796739.1">
    <property type="nucleotide sequence ID" value="NZ_QQZY01000006.1"/>
</dbReference>
<protein>
    <submittedName>
        <fullName evidence="2">Xaa-Pro aminopeptidase</fullName>
    </submittedName>
</protein>
<dbReference type="InterPro" id="IPR050659">
    <property type="entry name" value="Peptidase_M24B"/>
</dbReference>
<comment type="caution">
    <text evidence="2">The sequence shown here is derived from an EMBL/GenBank/DDBJ whole genome shotgun (WGS) entry which is preliminary data.</text>
</comment>
<dbReference type="AlphaFoldDB" id="A0A7M2YV63"/>
<reference evidence="2 3" key="1">
    <citation type="submission" date="2018-07" db="EMBL/GenBank/DDBJ databases">
        <title>High-quality-draft genome sequence of Gaiella occulta.</title>
        <authorList>
            <person name="Severino R."/>
            <person name="Froufe H.J.C."/>
            <person name="Rainey F.A."/>
            <person name="Barroso C."/>
            <person name="Albuquerque L."/>
            <person name="Lobo-Da-Cunha A."/>
            <person name="Da Costa M.S."/>
            <person name="Egas C."/>
        </authorList>
    </citation>
    <scope>NUCLEOTIDE SEQUENCE [LARGE SCALE GENOMIC DNA]</scope>
    <source>
        <strain evidence="2 3">F2-233</strain>
    </source>
</reference>
<accession>A0A7M2YV63</accession>
<organism evidence="2 3">
    <name type="scientific">Gaiella occulta</name>
    <dbReference type="NCBI Taxonomy" id="1002870"/>
    <lineage>
        <taxon>Bacteria</taxon>
        <taxon>Bacillati</taxon>
        <taxon>Actinomycetota</taxon>
        <taxon>Thermoleophilia</taxon>
        <taxon>Gaiellales</taxon>
        <taxon>Gaiellaceae</taxon>
        <taxon>Gaiella</taxon>
    </lineage>
</organism>
<evidence type="ECO:0000313" key="2">
    <source>
        <dbReference type="EMBL" id="RDI73754.1"/>
    </source>
</evidence>
<keyword evidence="2" id="KW-0645">Protease</keyword>